<evidence type="ECO:0000313" key="2">
    <source>
        <dbReference type="EMBL" id="KAJ5198604.1"/>
    </source>
</evidence>
<gene>
    <name evidence="2" type="ORF">N7498_007721</name>
</gene>
<dbReference type="GeneID" id="83182084"/>
<feature type="compositionally biased region" description="Basic and acidic residues" evidence="1">
    <location>
        <begin position="128"/>
        <end position="138"/>
    </location>
</feature>
<feature type="compositionally biased region" description="Basic and acidic residues" evidence="1">
    <location>
        <begin position="15"/>
        <end position="29"/>
    </location>
</feature>
<reference evidence="2" key="1">
    <citation type="submission" date="2022-12" db="EMBL/GenBank/DDBJ databases">
        <authorList>
            <person name="Petersen C."/>
        </authorList>
    </citation>
    <scope>NUCLEOTIDE SEQUENCE</scope>
    <source>
        <strain evidence="2">IBT 15544</strain>
    </source>
</reference>
<feature type="region of interest" description="Disordered" evidence="1">
    <location>
        <begin position="65"/>
        <end position="90"/>
    </location>
</feature>
<accession>A0A9W9JLM8</accession>
<name>A0A9W9JLM8_9EURO</name>
<protein>
    <submittedName>
        <fullName evidence="2">Uncharacterized protein</fullName>
    </submittedName>
</protein>
<comment type="caution">
    <text evidence="2">The sequence shown here is derived from an EMBL/GenBank/DDBJ whole genome shotgun (WGS) entry which is preliminary data.</text>
</comment>
<feature type="compositionally biased region" description="Basic and acidic residues" evidence="1">
    <location>
        <begin position="65"/>
        <end position="87"/>
    </location>
</feature>
<evidence type="ECO:0000313" key="3">
    <source>
        <dbReference type="Proteomes" id="UP001150904"/>
    </source>
</evidence>
<reference evidence="2" key="2">
    <citation type="journal article" date="2023" name="IMA Fungus">
        <title>Comparative genomic study of the Penicillium genus elucidates a diverse pangenome and 15 lateral gene transfer events.</title>
        <authorList>
            <person name="Petersen C."/>
            <person name="Sorensen T."/>
            <person name="Nielsen M.R."/>
            <person name="Sondergaard T.E."/>
            <person name="Sorensen J.L."/>
            <person name="Fitzpatrick D.A."/>
            <person name="Frisvad J.C."/>
            <person name="Nielsen K.L."/>
        </authorList>
    </citation>
    <scope>NUCLEOTIDE SEQUENCE</scope>
    <source>
        <strain evidence="2">IBT 15544</strain>
    </source>
</reference>
<sequence>MSMRPETLETIIKNEGPHEADDAPEGEMKHSEIRKIVETHHAGLVDAAELVKLGPSHFLLELEPNKPKHLDKQQRTRGEAQTRDAEARGGALVRTGTTLRHASSGNGAAITPVPASFEAYLASEKSGDEYRFTTDPDVRQNSSGFSM</sequence>
<dbReference type="Proteomes" id="UP001150904">
    <property type="component" value="Unassembled WGS sequence"/>
</dbReference>
<feature type="region of interest" description="Disordered" evidence="1">
    <location>
        <begin position="1"/>
        <end position="29"/>
    </location>
</feature>
<dbReference type="AlphaFoldDB" id="A0A9W9JLM8"/>
<dbReference type="RefSeq" id="XP_058307032.1">
    <property type="nucleotide sequence ID" value="XM_058454783.1"/>
</dbReference>
<organism evidence="2 3">
    <name type="scientific">Penicillium cinerascens</name>
    <dbReference type="NCBI Taxonomy" id="70096"/>
    <lineage>
        <taxon>Eukaryota</taxon>
        <taxon>Fungi</taxon>
        <taxon>Dikarya</taxon>
        <taxon>Ascomycota</taxon>
        <taxon>Pezizomycotina</taxon>
        <taxon>Eurotiomycetes</taxon>
        <taxon>Eurotiomycetidae</taxon>
        <taxon>Eurotiales</taxon>
        <taxon>Aspergillaceae</taxon>
        <taxon>Penicillium</taxon>
    </lineage>
</organism>
<keyword evidence="3" id="KW-1185">Reference proteome</keyword>
<dbReference type="EMBL" id="JAPQKR010000014">
    <property type="protein sequence ID" value="KAJ5198604.1"/>
    <property type="molecule type" value="Genomic_DNA"/>
</dbReference>
<proteinExistence type="predicted"/>
<feature type="region of interest" description="Disordered" evidence="1">
    <location>
        <begin position="128"/>
        <end position="147"/>
    </location>
</feature>
<evidence type="ECO:0000256" key="1">
    <source>
        <dbReference type="SAM" id="MobiDB-lite"/>
    </source>
</evidence>